<proteinExistence type="predicted"/>
<dbReference type="EMBL" id="JAMQOL010000054">
    <property type="protein sequence ID" value="MCM4083081.1"/>
    <property type="molecule type" value="Genomic_DNA"/>
</dbReference>
<evidence type="ECO:0000313" key="4">
    <source>
        <dbReference type="Proteomes" id="UP001523216"/>
    </source>
</evidence>
<protein>
    <submittedName>
        <fullName evidence="3">Uncharacterized protein</fullName>
    </submittedName>
</protein>
<gene>
    <name evidence="3" type="ORF">LXN57_36550</name>
</gene>
<name>A0ABT0YAL6_9ACTN</name>
<dbReference type="RefSeq" id="WP_251802796.1">
    <property type="nucleotide sequence ID" value="NZ_JAMQOL010000054.1"/>
</dbReference>
<feature type="region of interest" description="Disordered" evidence="1">
    <location>
        <begin position="244"/>
        <end position="264"/>
    </location>
</feature>
<sequence length="264" mass="27781">MTDDRRGLRRLQAVHWLLIGLVVVLVAAGIAVVVTRDDADPVVADPTGAPVASASVAPRLDCAPQITATWADAGKAKYGFVYRSRCDQVVRELRFRVTVLDSAGAQAPDGEETAYGGVLFPGGELAAAGGLHVSKDQKIGSLRVQVTSFEADPSGAFSAWAQTQVTDLTRGAPDSFGRFDVGGTVVAQPPSAQVCVAEFVLVMRGENGEIVYADVDPTTGQTLLKPEFSVGALPSLDFARTKIYAPQTPRTERPPRAGMPCNGS</sequence>
<evidence type="ECO:0000313" key="3">
    <source>
        <dbReference type="EMBL" id="MCM4083081.1"/>
    </source>
</evidence>
<keyword evidence="2" id="KW-0472">Membrane</keyword>
<accession>A0ABT0YAL6</accession>
<dbReference type="Proteomes" id="UP001523216">
    <property type="component" value="Unassembled WGS sequence"/>
</dbReference>
<keyword evidence="2" id="KW-0812">Transmembrane</keyword>
<keyword evidence="2" id="KW-1133">Transmembrane helix</keyword>
<comment type="caution">
    <text evidence="3">The sequence shown here is derived from an EMBL/GenBank/DDBJ whole genome shotgun (WGS) entry which is preliminary data.</text>
</comment>
<organism evidence="3 4">
    <name type="scientific">Paractinoplanes hotanensis</name>
    <dbReference type="NCBI Taxonomy" id="2906497"/>
    <lineage>
        <taxon>Bacteria</taxon>
        <taxon>Bacillati</taxon>
        <taxon>Actinomycetota</taxon>
        <taxon>Actinomycetes</taxon>
        <taxon>Micromonosporales</taxon>
        <taxon>Micromonosporaceae</taxon>
        <taxon>Paractinoplanes</taxon>
    </lineage>
</organism>
<evidence type="ECO:0000256" key="1">
    <source>
        <dbReference type="SAM" id="MobiDB-lite"/>
    </source>
</evidence>
<feature type="transmembrane region" description="Helical" evidence="2">
    <location>
        <begin position="12"/>
        <end position="34"/>
    </location>
</feature>
<reference evidence="3 4" key="1">
    <citation type="submission" date="2022-06" db="EMBL/GenBank/DDBJ databases">
        <title>Actinoplanes abujensis sp. nov., isolated from Nigerian arid soil.</title>
        <authorList>
            <person name="Ding P."/>
        </authorList>
    </citation>
    <scope>NUCLEOTIDE SEQUENCE [LARGE SCALE GENOMIC DNA]</scope>
    <source>
        <strain evidence="4">TRM88002</strain>
    </source>
</reference>
<keyword evidence="4" id="KW-1185">Reference proteome</keyword>
<evidence type="ECO:0000256" key="2">
    <source>
        <dbReference type="SAM" id="Phobius"/>
    </source>
</evidence>